<dbReference type="EMBL" id="JAYMGO010000016">
    <property type="protein sequence ID" value="KAL1259163.1"/>
    <property type="molecule type" value="Genomic_DNA"/>
</dbReference>
<evidence type="ECO:0000313" key="2">
    <source>
        <dbReference type="Proteomes" id="UP001558613"/>
    </source>
</evidence>
<sequence>MLKNTPWAFLQSPWLHCRSQGKWRQDVVLEGCSDFREKKSGAKVILSNSFTRIGTRGGADYVTHNISS</sequence>
<comment type="caution">
    <text evidence="1">The sequence shown here is derived from an EMBL/GenBank/DDBJ whole genome shotgun (WGS) entry which is preliminary data.</text>
</comment>
<accession>A0ABR3M216</accession>
<gene>
    <name evidence="1" type="ORF">QQF64_009740</name>
</gene>
<proteinExistence type="predicted"/>
<protein>
    <submittedName>
        <fullName evidence="1">Uncharacterized protein</fullName>
    </submittedName>
</protein>
<name>A0ABR3M216_9TELE</name>
<dbReference type="Proteomes" id="UP001558613">
    <property type="component" value="Unassembled WGS sequence"/>
</dbReference>
<keyword evidence="2" id="KW-1185">Reference proteome</keyword>
<evidence type="ECO:0000313" key="1">
    <source>
        <dbReference type="EMBL" id="KAL1259163.1"/>
    </source>
</evidence>
<reference evidence="1 2" key="1">
    <citation type="submission" date="2023-09" db="EMBL/GenBank/DDBJ databases">
        <authorList>
            <person name="Wang M."/>
        </authorList>
    </citation>
    <scope>NUCLEOTIDE SEQUENCE [LARGE SCALE GENOMIC DNA]</scope>
    <source>
        <strain evidence="1">GT-2023</strain>
        <tissue evidence="1">Liver</tissue>
    </source>
</reference>
<organism evidence="1 2">
    <name type="scientific">Cirrhinus molitorella</name>
    <name type="common">mud carp</name>
    <dbReference type="NCBI Taxonomy" id="172907"/>
    <lineage>
        <taxon>Eukaryota</taxon>
        <taxon>Metazoa</taxon>
        <taxon>Chordata</taxon>
        <taxon>Craniata</taxon>
        <taxon>Vertebrata</taxon>
        <taxon>Euteleostomi</taxon>
        <taxon>Actinopterygii</taxon>
        <taxon>Neopterygii</taxon>
        <taxon>Teleostei</taxon>
        <taxon>Ostariophysi</taxon>
        <taxon>Cypriniformes</taxon>
        <taxon>Cyprinidae</taxon>
        <taxon>Labeoninae</taxon>
        <taxon>Labeonini</taxon>
        <taxon>Cirrhinus</taxon>
    </lineage>
</organism>